<evidence type="ECO:0000313" key="3">
    <source>
        <dbReference type="Proteomes" id="UP000239047"/>
    </source>
</evidence>
<dbReference type="Proteomes" id="UP000239047">
    <property type="component" value="Unassembled WGS sequence"/>
</dbReference>
<reference evidence="2 3" key="1">
    <citation type="submission" date="2018-02" db="EMBL/GenBank/DDBJ databases">
        <title>Jeotgalibacillus proteolyticum sp. nov. a protease producing bacterium isolated from ocean sediments of Laizhou Bay.</title>
        <authorList>
            <person name="Li Y."/>
        </authorList>
    </citation>
    <scope>NUCLEOTIDE SEQUENCE [LARGE SCALE GENOMIC DNA]</scope>
    <source>
        <strain evidence="2 3">22-7</strain>
    </source>
</reference>
<keyword evidence="3" id="KW-1185">Reference proteome</keyword>
<sequence>MSGTTNDLQLVQGSFITAIGTVTAAFGSTPSLVPVKENRWALELCGNTLQATGNAIEADAEGTRTVEVMGKEIQSLGNITVIAGLLQDLETERSLRYIIAGNLLQATGALVSFSDQIYDDPYPGKALIITGSLLQAAGNSIQAVAGIYMLKDLRLGLQENPAHLTLLAWGAWVQAAGTILAFIGQYKKYEAEQ</sequence>
<name>A0A2S5G8R7_9BACL</name>
<organism evidence="2 3">
    <name type="scientific">Jeotgalibacillus proteolyticus</name>
    <dbReference type="NCBI Taxonomy" id="2082395"/>
    <lineage>
        <taxon>Bacteria</taxon>
        <taxon>Bacillati</taxon>
        <taxon>Bacillota</taxon>
        <taxon>Bacilli</taxon>
        <taxon>Bacillales</taxon>
        <taxon>Caryophanaceae</taxon>
        <taxon>Jeotgalibacillus</taxon>
    </lineage>
</organism>
<gene>
    <name evidence="2" type="ORF">C4B60_16055</name>
</gene>
<dbReference type="EMBL" id="PREZ01000006">
    <property type="protein sequence ID" value="PPA69311.1"/>
    <property type="molecule type" value="Genomic_DNA"/>
</dbReference>
<dbReference type="AlphaFoldDB" id="A0A2S5G8R7"/>
<feature type="transmembrane region" description="Helical" evidence="1">
    <location>
        <begin position="126"/>
        <end position="150"/>
    </location>
</feature>
<evidence type="ECO:0008006" key="4">
    <source>
        <dbReference type="Google" id="ProtNLM"/>
    </source>
</evidence>
<accession>A0A2S5G8R7</accession>
<dbReference type="RefSeq" id="WP_104059049.1">
    <property type="nucleotide sequence ID" value="NZ_PREZ01000006.1"/>
</dbReference>
<dbReference type="OrthoDB" id="2927316at2"/>
<dbReference type="Pfam" id="PF22116">
    <property type="entry name" value="DUF6944"/>
    <property type="match status" value="1"/>
</dbReference>
<keyword evidence="1" id="KW-1133">Transmembrane helix</keyword>
<evidence type="ECO:0000313" key="2">
    <source>
        <dbReference type="EMBL" id="PPA69311.1"/>
    </source>
</evidence>
<keyword evidence="1" id="KW-0812">Transmembrane</keyword>
<evidence type="ECO:0000256" key="1">
    <source>
        <dbReference type="SAM" id="Phobius"/>
    </source>
</evidence>
<dbReference type="InterPro" id="IPR054224">
    <property type="entry name" value="DUF6944"/>
</dbReference>
<keyword evidence="1" id="KW-0472">Membrane</keyword>
<protein>
    <recommendedName>
        <fullName evidence="4">AraC family transcriptional regulator</fullName>
    </recommendedName>
</protein>
<feature type="transmembrane region" description="Helical" evidence="1">
    <location>
        <begin position="162"/>
        <end position="183"/>
    </location>
</feature>
<comment type="caution">
    <text evidence="2">The sequence shown here is derived from an EMBL/GenBank/DDBJ whole genome shotgun (WGS) entry which is preliminary data.</text>
</comment>
<proteinExistence type="predicted"/>